<dbReference type="EMBL" id="BEZZ01006088">
    <property type="protein sequence ID" value="GCC18820.1"/>
    <property type="molecule type" value="Genomic_DNA"/>
</dbReference>
<evidence type="ECO:0000313" key="2">
    <source>
        <dbReference type="Proteomes" id="UP000287033"/>
    </source>
</evidence>
<reference evidence="1 2" key="1">
    <citation type="journal article" date="2018" name="Nat. Ecol. Evol.">
        <title>Shark genomes provide insights into elasmobranch evolution and the origin of vertebrates.</title>
        <authorList>
            <person name="Hara Y"/>
            <person name="Yamaguchi K"/>
            <person name="Onimaru K"/>
            <person name="Kadota M"/>
            <person name="Koyanagi M"/>
            <person name="Keeley SD"/>
            <person name="Tatsumi K"/>
            <person name="Tanaka K"/>
            <person name="Motone F"/>
            <person name="Kageyama Y"/>
            <person name="Nozu R"/>
            <person name="Adachi N"/>
            <person name="Nishimura O"/>
            <person name="Nakagawa R"/>
            <person name="Tanegashima C"/>
            <person name="Kiyatake I"/>
            <person name="Matsumoto R"/>
            <person name="Murakumo K"/>
            <person name="Nishida K"/>
            <person name="Terakita A"/>
            <person name="Kuratani S"/>
            <person name="Sato K"/>
            <person name="Hyodo S Kuraku.S."/>
        </authorList>
    </citation>
    <scope>NUCLEOTIDE SEQUENCE [LARGE SCALE GENOMIC DNA]</scope>
</reference>
<dbReference type="AlphaFoldDB" id="A0A401RL34"/>
<dbReference type="Proteomes" id="UP000287033">
    <property type="component" value="Unassembled WGS sequence"/>
</dbReference>
<proteinExistence type="predicted"/>
<evidence type="ECO:0000313" key="1">
    <source>
        <dbReference type="EMBL" id="GCC18820.1"/>
    </source>
</evidence>
<organism evidence="1 2">
    <name type="scientific">Chiloscyllium punctatum</name>
    <name type="common">Brownbanded bambooshark</name>
    <name type="synonym">Hemiscyllium punctatum</name>
    <dbReference type="NCBI Taxonomy" id="137246"/>
    <lineage>
        <taxon>Eukaryota</taxon>
        <taxon>Metazoa</taxon>
        <taxon>Chordata</taxon>
        <taxon>Craniata</taxon>
        <taxon>Vertebrata</taxon>
        <taxon>Chondrichthyes</taxon>
        <taxon>Elasmobranchii</taxon>
        <taxon>Galeomorphii</taxon>
        <taxon>Galeoidea</taxon>
        <taxon>Orectolobiformes</taxon>
        <taxon>Hemiscylliidae</taxon>
        <taxon>Chiloscyllium</taxon>
    </lineage>
</organism>
<gene>
    <name evidence="1" type="ORF">chiPu_0022142</name>
</gene>
<comment type="caution">
    <text evidence="1">The sequence shown here is derived from an EMBL/GenBank/DDBJ whole genome shotgun (WGS) entry which is preliminary data.</text>
</comment>
<accession>A0A401RL34</accession>
<feature type="non-terminal residue" evidence="1">
    <location>
        <position position="33"/>
    </location>
</feature>
<protein>
    <submittedName>
        <fullName evidence="1">Uncharacterized protein</fullName>
    </submittedName>
</protein>
<name>A0A401RL34_CHIPU</name>
<keyword evidence="2" id="KW-1185">Reference proteome</keyword>
<sequence length="33" mass="3920">MRDWSGCAGERVRGKEYVVQCVREGESERVYER</sequence>